<gene>
    <name evidence="3" type="ORF">MNBD_DELTA01-586</name>
</gene>
<feature type="transmembrane region" description="Helical" evidence="2">
    <location>
        <begin position="41"/>
        <end position="59"/>
    </location>
</feature>
<feature type="region of interest" description="Disordered" evidence="1">
    <location>
        <begin position="1"/>
        <end position="28"/>
    </location>
</feature>
<keyword evidence="2" id="KW-0812">Transmembrane</keyword>
<proteinExistence type="predicted"/>
<protein>
    <submittedName>
        <fullName evidence="3">Uncharacterized protein</fullName>
    </submittedName>
</protein>
<accession>A0A3B0QZ04</accession>
<evidence type="ECO:0000256" key="1">
    <source>
        <dbReference type="SAM" id="MobiDB-lite"/>
    </source>
</evidence>
<dbReference type="InterPro" id="IPR019934">
    <property type="entry name" value="CHP03545"/>
</dbReference>
<sequence>MAEKGKRSEKAGRKDPLRFEGARPRQGVSGNDRKGWLRLRGIIAIIAVFVLIAVIWLFAVDYLVKRAIEVVGTESVGARVELASADLTLSPLGVTLKGLKVTNPDEPMTNAFEAAVIRATIEPGPLFMRKIIIDDLKVKGLRFATARKKSGAVKYTQRAAIKKKAETLKKNFEMPSFEKPDIKAILASEDLKTRDLIESLKSDIEKARGGWAGQIKGLPGKEKIEDYKRRFKALEKSTKGSGFMGLLSNGAELLSLQKDLKKDLKSIKKANKGLKQTINSYKGRINGIGKAVNGDVRRLTDKYLMPGGMLRNMTLMIFGERVAAVAEKGTYWYKRLEPFIERAGKRDGEVEVVENLRGSGAWVRFREKNPLPDFLIRKAVVEVETGRGLISGVIKDITPDQKILGRPTTFVFKSDALKGVRRLTLRGTLNHINAEKARDELAVKVEGFSIKDGDIDISALPLRVENAVIDLDLQAGLKAEPEGRSLGSKFNMAFSKVRLIKERSAGNQMQDVIIDALTGIGSFRLRGSMTGVIKDGALSGEELKISGDLDKVMEKAVASLFTKQVLGFKRELRRGIMKELGGDMKGLDGELGGLEGLSKELTNRLDLGKLKAGEGGGLPKIKF</sequence>
<organism evidence="3">
    <name type="scientific">hydrothermal vent metagenome</name>
    <dbReference type="NCBI Taxonomy" id="652676"/>
    <lineage>
        <taxon>unclassified sequences</taxon>
        <taxon>metagenomes</taxon>
        <taxon>ecological metagenomes</taxon>
    </lineage>
</organism>
<dbReference type="NCBIfam" id="TIGR03545">
    <property type="entry name" value="TIGR03545 family protein"/>
    <property type="match status" value="1"/>
</dbReference>
<feature type="compositionally biased region" description="Basic and acidic residues" evidence="1">
    <location>
        <begin position="1"/>
        <end position="23"/>
    </location>
</feature>
<dbReference type="AlphaFoldDB" id="A0A3B0QZ04"/>
<evidence type="ECO:0000256" key="2">
    <source>
        <dbReference type="SAM" id="Phobius"/>
    </source>
</evidence>
<evidence type="ECO:0000313" key="3">
    <source>
        <dbReference type="EMBL" id="VAV82276.1"/>
    </source>
</evidence>
<name>A0A3B0QZ04_9ZZZZ</name>
<keyword evidence="2" id="KW-0472">Membrane</keyword>
<keyword evidence="2" id="KW-1133">Transmembrane helix</keyword>
<reference evidence="3" key="1">
    <citation type="submission" date="2018-06" db="EMBL/GenBank/DDBJ databases">
        <authorList>
            <person name="Zhirakovskaya E."/>
        </authorList>
    </citation>
    <scope>NUCLEOTIDE SEQUENCE</scope>
</reference>
<dbReference type="EMBL" id="UOEA01000008">
    <property type="protein sequence ID" value="VAV82276.1"/>
    <property type="molecule type" value="Genomic_DNA"/>
</dbReference>